<organism evidence="1 2">
    <name type="scientific">Mycobacterium colombiense</name>
    <dbReference type="NCBI Taxonomy" id="339268"/>
    <lineage>
        <taxon>Bacteria</taxon>
        <taxon>Bacillati</taxon>
        <taxon>Actinomycetota</taxon>
        <taxon>Actinomycetes</taxon>
        <taxon>Mycobacteriales</taxon>
        <taxon>Mycobacteriaceae</taxon>
        <taxon>Mycobacterium</taxon>
        <taxon>Mycobacterium avium complex (MAC)</taxon>
    </lineage>
</organism>
<gene>
    <name evidence="1" type="ORF">A5760_16380</name>
</gene>
<evidence type="ECO:0000313" key="2">
    <source>
        <dbReference type="Proteomes" id="UP000091914"/>
    </source>
</evidence>
<evidence type="ECO:0008006" key="3">
    <source>
        <dbReference type="Google" id="ProtNLM"/>
    </source>
</evidence>
<dbReference type="EMBL" id="LZSX01000077">
    <property type="protein sequence ID" value="OBB81463.1"/>
    <property type="molecule type" value="Genomic_DNA"/>
</dbReference>
<dbReference type="AlphaFoldDB" id="A0A1A0VDY4"/>
<name>A0A1A0VDY4_9MYCO</name>
<dbReference type="Proteomes" id="UP000091914">
    <property type="component" value="Unassembled WGS sequence"/>
</dbReference>
<protein>
    <recommendedName>
        <fullName evidence="3">DNA-binding protein</fullName>
    </recommendedName>
</protein>
<reference evidence="1 2" key="1">
    <citation type="submission" date="2016-06" db="EMBL/GenBank/DDBJ databases">
        <authorList>
            <person name="Kjaerup R.B."/>
            <person name="Dalgaard T.S."/>
            <person name="Juul-Madsen H.R."/>
        </authorList>
    </citation>
    <scope>NUCLEOTIDE SEQUENCE [LARGE SCALE GENOMIC DNA]</scope>
    <source>
        <strain evidence="1 2">852002-51834_SCH5396731</strain>
    </source>
</reference>
<sequence length="212" mass="23005">MRSHPRTSPHRRATLCRVDGSTGRALGALLAKHRIDLTVDEVLDELDSAFAAIPWAATLSAAEVDFLRMRVEPQAASVIGAWSADDERRTRARIAVRQLSSALSGSVSIEEAAAMLGVDRSRVARRITGKALWAFDLQGSRRIPRWQFLGDGLLPGLDAIVRAIPRGITPAVLEIFMHTPQPDFDDRTAIEHLAGGGDPALVAGFIADLGRW</sequence>
<accession>A0A1A0VDY4</accession>
<proteinExistence type="predicted"/>
<evidence type="ECO:0000313" key="1">
    <source>
        <dbReference type="EMBL" id="OBB81463.1"/>
    </source>
</evidence>
<comment type="caution">
    <text evidence="1">The sequence shown here is derived from an EMBL/GenBank/DDBJ whole genome shotgun (WGS) entry which is preliminary data.</text>
</comment>